<reference evidence="3" key="1">
    <citation type="submission" date="2016-10" db="EMBL/GenBank/DDBJ databases">
        <authorList>
            <person name="Varghese N."/>
            <person name="Submissions S."/>
        </authorList>
    </citation>
    <scope>NUCLEOTIDE SEQUENCE [LARGE SCALE GENOMIC DNA]</scope>
    <source>
        <strain evidence="3">MPL-11</strain>
    </source>
</reference>
<dbReference type="AlphaFoldDB" id="A0A1H0XI50"/>
<evidence type="ECO:0000313" key="2">
    <source>
        <dbReference type="EMBL" id="SDQ02593.1"/>
    </source>
</evidence>
<keyword evidence="3" id="KW-1185">Reference proteome</keyword>
<feature type="domain" description="HTH cro/C1-type" evidence="1">
    <location>
        <begin position="7"/>
        <end position="34"/>
    </location>
</feature>
<dbReference type="InterPro" id="IPR001387">
    <property type="entry name" value="Cro/C1-type_HTH"/>
</dbReference>
<evidence type="ECO:0000313" key="3">
    <source>
        <dbReference type="Proteomes" id="UP000199481"/>
    </source>
</evidence>
<accession>A0A1H0XI50</accession>
<dbReference type="GO" id="GO:0003677">
    <property type="term" value="F:DNA binding"/>
    <property type="evidence" value="ECO:0007669"/>
    <property type="project" value="InterPro"/>
</dbReference>
<dbReference type="SUPFAM" id="SSF47413">
    <property type="entry name" value="lambda repressor-like DNA-binding domains"/>
    <property type="match status" value="1"/>
</dbReference>
<sequence length="34" mass="3823">MSLGQSLKEARAALDLTQEDSAKRLYVTRQTVSR</sequence>
<dbReference type="Gene3D" id="1.10.260.40">
    <property type="entry name" value="lambda repressor-like DNA-binding domains"/>
    <property type="match status" value="1"/>
</dbReference>
<dbReference type="Proteomes" id="UP000199481">
    <property type="component" value="Unassembled WGS sequence"/>
</dbReference>
<dbReference type="PROSITE" id="PS50943">
    <property type="entry name" value="HTH_CROC1"/>
    <property type="match status" value="1"/>
</dbReference>
<dbReference type="RefSeq" id="WP_226776829.1">
    <property type="nucleotide sequence ID" value="NZ_CP084918.1"/>
</dbReference>
<name>A0A1H0XI50_9LACT</name>
<dbReference type="CDD" id="cd00093">
    <property type="entry name" value="HTH_XRE"/>
    <property type="match status" value="1"/>
</dbReference>
<organism evidence="2 3">
    <name type="scientific">Carnobacterium viridans</name>
    <dbReference type="NCBI Taxonomy" id="174587"/>
    <lineage>
        <taxon>Bacteria</taxon>
        <taxon>Bacillati</taxon>
        <taxon>Bacillota</taxon>
        <taxon>Bacilli</taxon>
        <taxon>Lactobacillales</taxon>
        <taxon>Carnobacteriaceae</taxon>
        <taxon>Carnobacterium</taxon>
    </lineage>
</organism>
<dbReference type="Pfam" id="PF01381">
    <property type="entry name" value="HTH_3"/>
    <property type="match status" value="1"/>
</dbReference>
<dbReference type="EMBL" id="FNJW01000003">
    <property type="protein sequence ID" value="SDQ02593.1"/>
    <property type="molecule type" value="Genomic_DNA"/>
</dbReference>
<gene>
    <name evidence="2" type="ORF">SAMN04487752_0107</name>
</gene>
<proteinExistence type="predicted"/>
<evidence type="ECO:0000259" key="1">
    <source>
        <dbReference type="PROSITE" id="PS50943"/>
    </source>
</evidence>
<protein>
    <submittedName>
        <fullName evidence="2">Helix-turn-helix</fullName>
    </submittedName>
</protein>
<dbReference type="InterPro" id="IPR010982">
    <property type="entry name" value="Lambda_DNA-bd_dom_sf"/>
</dbReference>